<dbReference type="Ensembl" id="ENSCCRT00020097317.1">
    <property type="protein sequence ID" value="ENSCCRP00020089017.1"/>
    <property type="gene ID" value="ENSCCRG00020040860.1"/>
</dbReference>
<dbReference type="PANTHER" id="PTHR47316:SF1">
    <property type="entry name" value="FORKHEAD BOX PROTEIN H1"/>
    <property type="match status" value="1"/>
</dbReference>
<dbReference type="PROSITE" id="PS50039">
    <property type="entry name" value="FORK_HEAD_3"/>
    <property type="match status" value="1"/>
</dbReference>
<dbReference type="InterPro" id="IPR052327">
    <property type="entry name" value="Activin_resp_transcr_regulator"/>
</dbReference>
<dbReference type="InterPro" id="IPR001766">
    <property type="entry name" value="Fork_head_dom"/>
</dbReference>
<dbReference type="GO" id="GO:0005634">
    <property type="term" value="C:nucleus"/>
    <property type="evidence" value="ECO:0007669"/>
    <property type="project" value="UniProtKB-SubCell"/>
</dbReference>
<dbReference type="InterPro" id="IPR036390">
    <property type="entry name" value="WH_DNA-bd_sf"/>
</dbReference>
<keyword evidence="2" id="KW-0539">Nucleus</keyword>
<protein>
    <recommendedName>
        <fullName evidence="3">Fork-head domain-containing protein</fullName>
    </recommendedName>
</protein>
<accession>A0A8C2PWU4</accession>
<dbReference type="Gene3D" id="1.10.10.10">
    <property type="entry name" value="Winged helix-like DNA-binding domain superfamily/Winged helix DNA-binding domain"/>
    <property type="match status" value="1"/>
</dbReference>
<proteinExistence type="predicted"/>
<dbReference type="Proteomes" id="UP000694701">
    <property type="component" value="Unplaced"/>
</dbReference>
<organism evidence="4 5">
    <name type="scientific">Cyprinus carpio</name>
    <name type="common">Common carp</name>
    <dbReference type="NCBI Taxonomy" id="7962"/>
    <lineage>
        <taxon>Eukaryota</taxon>
        <taxon>Metazoa</taxon>
        <taxon>Chordata</taxon>
        <taxon>Craniata</taxon>
        <taxon>Vertebrata</taxon>
        <taxon>Euteleostomi</taxon>
        <taxon>Actinopterygii</taxon>
        <taxon>Neopterygii</taxon>
        <taxon>Teleostei</taxon>
        <taxon>Ostariophysi</taxon>
        <taxon>Cypriniformes</taxon>
        <taxon>Cyprinidae</taxon>
        <taxon>Cyprininae</taxon>
        <taxon>Cyprinus</taxon>
    </lineage>
</organism>
<name>A0A8C2PWU4_CYPCA</name>
<dbReference type="GO" id="GO:0043565">
    <property type="term" value="F:sequence-specific DNA binding"/>
    <property type="evidence" value="ECO:0007669"/>
    <property type="project" value="InterPro"/>
</dbReference>
<reference evidence="4" key="1">
    <citation type="submission" date="2025-08" db="UniProtKB">
        <authorList>
            <consortium name="Ensembl"/>
        </authorList>
    </citation>
    <scope>IDENTIFICATION</scope>
</reference>
<evidence type="ECO:0000259" key="3">
    <source>
        <dbReference type="PROSITE" id="PS50039"/>
    </source>
</evidence>
<evidence type="ECO:0000313" key="4">
    <source>
        <dbReference type="Ensembl" id="ENSCCRP00020089017.1"/>
    </source>
</evidence>
<evidence type="ECO:0000256" key="1">
    <source>
        <dbReference type="ARBA" id="ARBA00023125"/>
    </source>
</evidence>
<dbReference type="Pfam" id="PF00250">
    <property type="entry name" value="Forkhead"/>
    <property type="match status" value="1"/>
</dbReference>
<evidence type="ECO:0000313" key="5">
    <source>
        <dbReference type="Proteomes" id="UP000694701"/>
    </source>
</evidence>
<dbReference type="InterPro" id="IPR036388">
    <property type="entry name" value="WH-like_DNA-bd_sf"/>
</dbReference>
<dbReference type="PANTHER" id="PTHR47316">
    <property type="entry name" value="FORKHEAD BOX PROTEIN H1"/>
    <property type="match status" value="1"/>
</dbReference>
<sequence>GLLKFLLICMQNLAYKNTVPGPDLLGLQSGCGQELIMTNGVTGGLGGLLAERSGGVPRRRYKRYTTGTYIGLIAYAIQDSPDKMLTFKQIMKKLEPFVFGDKKGIENNIRVCLSSNRCFAKVPVDPDYPNPKKNFWKVDENGITPKMFRRHFKYLINVFPGLSIQTQPVDECKDDSYAPEPLTPACEVTENKCESKFTGPFSIDSLLKSDREVKRMRSTRLEEHARYIDAQRGATKRKNIYEYEAVKCYYPVSAVGCEVSSARRPRLSSGPPFGRSLPPHIAYNHHVLFSSPSVYNTRYVRW</sequence>
<dbReference type="SMART" id="SM00339">
    <property type="entry name" value="FH"/>
    <property type="match status" value="1"/>
</dbReference>
<evidence type="ECO:0000256" key="2">
    <source>
        <dbReference type="PROSITE-ProRule" id="PRU00089"/>
    </source>
</evidence>
<comment type="subcellular location">
    <subcellularLocation>
        <location evidence="2">Nucleus</location>
    </subcellularLocation>
</comment>
<feature type="domain" description="Fork-head" evidence="3">
    <location>
        <begin position="68"/>
        <end position="148"/>
    </location>
</feature>
<dbReference type="GO" id="GO:0003700">
    <property type="term" value="F:DNA-binding transcription factor activity"/>
    <property type="evidence" value="ECO:0007669"/>
    <property type="project" value="InterPro"/>
</dbReference>
<dbReference type="SUPFAM" id="SSF46785">
    <property type="entry name" value="Winged helix' DNA-binding domain"/>
    <property type="match status" value="1"/>
</dbReference>
<feature type="DNA-binding region" description="Fork-head" evidence="2">
    <location>
        <begin position="68"/>
        <end position="148"/>
    </location>
</feature>
<keyword evidence="1 2" id="KW-0238">DNA-binding</keyword>
<dbReference type="AlphaFoldDB" id="A0A8C2PWU4"/>